<dbReference type="Pfam" id="PF15802">
    <property type="entry name" value="DCAF17"/>
    <property type="match status" value="1"/>
</dbReference>
<reference evidence="1 2" key="1">
    <citation type="submission" date="2021-06" db="EMBL/GenBank/DDBJ databases">
        <authorList>
            <person name="Palmer J.M."/>
        </authorList>
    </citation>
    <scope>NUCLEOTIDE SEQUENCE [LARGE SCALE GENOMIC DNA]</scope>
    <source>
        <strain evidence="1 2">XC_2019</strain>
        <tissue evidence="1">Muscle</tissue>
    </source>
</reference>
<dbReference type="InterPro" id="IPR031620">
    <property type="entry name" value="DCAF17"/>
</dbReference>
<comment type="caution">
    <text evidence="1">The sequence shown here is derived from an EMBL/GenBank/DDBJ whole genome shotgun (WGS) entry which is preliminary data.</text>
</comment>
<name>A0ABV0QKT0_9TELE</name>
<accession>A0ABV0QKT0</accession>
<dbReference type="EMBL" id="JAHRIN010016879">
    <property type="protein sequence ID" value="MEQ2196444.1"/>
    <property type="molecule type" value="Genomic_DNA"/>
</dbReference>
<dbReference type="Proteomes" id="UP001434883">
    <property type="component" value="Unassembled WGS sequence"/>
</dbReference>
<protein>
    <submittedName>
        <fullName evidence="1">Uncharacterized protein</fullName>
    </submittedName>
</protein>
<evidence type="ECO:0000313" key="2">
    <source>
        <dbReference type="Proteomes" id="UP001434883"/>
    </source>
</evidence>
<evidence type="ECO:0000313" key="1">
    <source>
        <dbReference type="EMBL" id="MEQ2196444.1"/>
    </source>
</evidence>
<proteinExistence type="predicted"/>
<gene>
    <name evidence="1" type="ORF">XENOCAPTIV_027867</name>
</gene>
<sequence length="156" mass="17966">MNCCSLETDVIFFHPADSGRVIHVGPTTIKVLNVAPVDALQPSPRVTFTSSGRAVRSRFHQLDDDPMQETFRLLEYEDELDLLAIGVTNGEDEEGRALIQLHDNQTGRLRRKIDLVEPWDETYPHELFFDKDTIVHIEQKSSNFCCHVYKLRTIRK</sequence>
<keyword evidence="2" id="KW-1185">Reference proteome</keyword>
<dbReference type="PANTHER" id="PTHR14815">
    <property type="entry name" value="DDB1- AND CUL4-ASSOCIATED FACTOR 17"/>
    <property type="match status" value="1"/>
</dbReference>
<dbReference type="PANTHER" id="PTHR14815:SF2">
    <property type="entry name" value="DDB1- AND CUL4-ASSOCIATED FACTOR 17"/>
    <property type="match status" value="1"/>
</dbReference>
<organism evidence="1 2">
    <name type="scientific">Xenoophorus captivus</name>
    <dbReference type="NCBI Taxonomy" id="1517983"/>
    <lineage>
        <taxon>Eukaryota</taxon>
        <taxon>Metazoa</taxon>
        <taxon>Chordata</taxon>
        <taxon>Craniata</taxon>
        <taxon>Vertebrata</taxon>
        <taxon>Euteleostomi</taxon>
        <taxon>Actinopterygii</taxon>
        <taxon>Neopterygii</taxon>
        <taxon>Teleostei</taxon>
        <taxon>Neoteleostei</taxon>
        <taxon>Acanthomorphata</taxon>
        <taxon>Ovalentaria</taxon>
        <taxon>Atherinomorphae</taxon>
        <taxon>Cyprinodontiformes</taxon>
        <taxon>Goodeidae</taxon>
        <taxon>Xenoophorus</taxon>
    </lineage>
</organism>